<dbReference type="InterPro" id="IPR050695">
    <property type="entry name" value="N-acetylmuramoyl_amidase_3"/>
</dbReference>
<dbReference type="GO" id="GO:0009253">
    <property type="term" value="P:peptidoglycan catabolic process"/>
    <property type="evidence" value="ECO:0007669"/>
    <property type="project" value="InterPro"/>
</dbReference>
<dbReference type="InterPro" id="IPR002508">
    <property type="entry name" value="MurNAc-LAA_cat"/>
</dbReference>
<feature type="domain" description="MurNAc-LAA" evidence="2">
    <location>
        <begin position="90"/>
        <end position="212"/>
    </location>
</feature>
<keyword evidence="1" id="KW-0378">Hydrolase</keyword>
<dbReference type="CDD" id="cd02696">
    <property type="entry name" value="MurNAc-LAA"/>
    <property type="match status" value="1"/>
</dbReference>
<name>A0A1H0KSB3_9ACTN</name>
<dbReference type="PANTHER" id="PTHR30404">
    <property type="entry name" value="N-ACETYLMURAMOYL-L-ALANINE AMIDASE"/>
    <property type="match status" value="1"/>
</dbReference>
<sequence>MAGKVVAIDPGHNGANESHPEIINQMIDGGYGQRHVCNTTGTQTDAGYPEHEFAWNVATYLRPMLEAKGITVVMTRSNDSSVGPCTDKRAAIENNADADAVVSIHGDGAPSDVEGFYVLTATRPPAGATIAAASLRLASCIAAGVKGVGFPPSNTLGSGGLWKRDDLTGLNRSTRPKILIECGNMRNPTEAGLMSSDSGQRRYAQGLADGVFEFLRGGGSAS</sequence>
<dbReference type="AlphaFoldDB" id="A0A1H0KSB3"/>
<evidence type="ECO:0000313" key="4">
    <source>
        <dbReference type="Proteomes" id="UP000198741"/>
    </source>
</evidence>
<dbReference type="GO" id="GO:0030288">
    <property type="term" value="C:outer membrane-bounded periplasmic space"/>
    <property type="evidence" value="ECO:0007669"/>
    <property type="project" value="TreeGrafter"/>
</dbReference>
<dbReference type="STRING" id="1090615.SAMN04515671_1409"/>
<keyword evidence="4" id="KW-1185">Reference proteome</keyword>
<protein>
    <submittedName>
        <fullName evidence="3">N-acetylmuramoyl-L-alanine amidase</fullName>
    </submittedName>
</protein>
<dbReference type="Gene3D" id="3.40.630.40">
    <property type="entry name" value="Zn-dependent exopeptidases"/>
    <property type="match status" value="1"/>
</dbReference>
<dbReference type="SMART" id="SM00646">
    <property type="entry name" value="Ami_3"/>
    <property type="match status" value="1"/>
</dbReference>
<dbReference type="GO" id="GO:0008745">
    <property type="term" value="F:N-acetylmuramoyl-L-alanine amidase activity"/>
    <property type="evidence" value="ECO:0007669"/>
    <property type="project" value="InterPro"/>
</dbReference>
<dbReference type="EMBL" id="LT629710">
    <property type="protein sequence ID" value="SDO58640.1"/>
    <property type="molecule type" value="Genomic_DNA"/>
</dbReference>
<organism evidence="3 4">
    <name type="scientific">Nakamurella panacisegetis</name>
    <dbReference type="NCBI Taxonomy" id="1090615"/>
    <lineage>
        <taxon>Bacteria</taxon>
        <taxon>Bacillati</taxon>
        <taxon>Actinomycetota</taxon>
        <taxon>Actinomycetes</taxon>
        <taxon>Nakamurellales</taxon>
        <taxon>Nakamurellaceae</taxon>
        <taxon>Nakamurella</taxon>
    </lineage>
</organism>
<proteinExistence type="predicted"/>
<dbReference type="PANTHER" id="PTHR30404:SF0">
    <property type="entry name" value="N-ACETYLMURAMOYL-L-ALANINE AMIDASE AMIC"/>
    <property type="match status" value="1"/>
</dbReference>
<dbReference type="Pfam" id="PF01520">
    <property type="entry name" value="Amidase_3"/>
    <property type="match status" value="1"/>
</dbReference>
<evidence type="ECO:0000259" key="2">
    <source>
        <dbReference type="SMART" id="SM00646"/>
    </source>
</evidence>
<evidence type="ECO:0000256" key="1">
    <source>
        <dbReference type="ARBA" id="ARBA00022801"/>
    </source>
</evidence>
<gene>
    <name evidence="3" type="ORF">SAMN04515671_1409</name>
</gene>
<evidence type="ECO:0000313" key="3">
    <source>
        <dbReference type="EMBL" id="SDO58640.1"/>
    </source>
</evidence>
<accession>A0A1H0KSB3</accession>
<reference evidence="3 4" key="1">
    <citation type="submission" date="2016-10" db="EMBL/GenBank/DDBJ databases">
        <authorList>
            <person name="de Groot N.N."/>
        </authorList>
    </citation>
    <scope>NUCLEOTIDE SEQUENCE [LARGE SCALE GENOMIC DNA]</scope>
    <source>
        <strain evidence="4">P4-7,KCTC 19426,CECT 7604</strain>
    </source>
</reference>
<dbReference type="Proteomes" id="UP000198741">
    <property type="component" value="Chromosome I"/>
</dbReference>
<dbReference type="SUPFAM" id="SSF53187">
    <property type="entry name" value="Zn-dependent exopeptidases"/>
    <property type="match status" value="1"/>
</dbReference>